<gene>
    <name evidence="2" type="ORF">CLODIP_2_CD12833</name>
</gene>
<organism evidence="2 3">
    <name type="scientific">Cloeon dipterum</name>
    <dbReference type="NCBI Taxonomy" id="197152"/>
    <lineage>
        <taxon>Eukaryota</taxon>
        <taxon>Metazoa</taxon>
        <taxon>Ecdysozoa</taxon>
        <taxon>Arthropoda</taxon>
        <taxon>Hexapoda</taxon>
        <taxon>Insecta</taxon>
        <taxon>Pterygota</taxon>
        <taxon>Palaeoptera</taxon>
        <taxon>Ephemeroptera</taxon>
        <taxon>Pisciforma</taxon>
        <taxon>Baetidae</taxon>
        <taxon>Cloeon</taxon>
    </lineage>
</organism>
<keyword evidence="3" id="KW-1185">Reference proteome</keyword>
<dbReference type="PRINTS" id="PR01345">
    <property type="entry name" value="CERVTRCPTASE"/>
</dbReference>
<dbReference type="OrthoDB" id="426210at2759"/>
<accession>A0A8S1D3T7</accession>
<comment type="caution">
    <text evidence="2">The sequence shown here is derived from an EMBL/GenBank/DDBJ whole genome shotgun (WGS) entry which is preliminary data.</text>
</comment>
<protein>
    <recommendedName>
        <fullName evidence="1">Reverse transcriptase domain-containing protein</fullName>
    </recommendedName>
</protein>
<name>A0A8S1D3T7_9INSE</name>
<proteinExistence type="predicted"/>
<dbReference type="EMBL" id="CADEPI010000073">
    <property type="protein sequence ID" value="CAB3372506.1"/>
    <property type="molecule type" value="Genomic_DNA"/>
</dbReference>
<sequence length="342" mass="38404">MALTRSRLELPDPTVGVALKQFLLQRIKTAAPGCDGITAPLLKNCAASLSSSLCHIFQRSISSGEIPADWKTAAVTPLYKDGPKEDVQNYRPISVTSLVGKVMERIVRDQLTEFLEANDIFPGSALGPLLFNVFIADLPKDISSGFEQYADDTTLWRVVTTPEDADALQNDLDRVYIWCENNGMLLNQRKSYAMDITRARTPLYFEYTVNGAPIEYVNKQRLLGVNISSNLRWDVHTDAVRAKAARVLNFAARNLLGCTQRVKRVAYLSLVKPILTFGLPAWHPTTQANTTKLERVQRRELRFIHGRRPPPPQEAKIMPVQMHLNYTDLNFFKKCEGGVLST</sequence>
<dbReference type="AlphaFoldDB" id="A0A8S1D3T7"/>
<evidence type="ECO:0000313" key="3">
    <source>
        <dbReference type="Proteomes" id="UP000494165"/>
    </source>
</evidence>
<dbReference type="PANTHER" id="PTHR33332">
    <property type="entry name" value="REVERSE TRANSCRIPTASE DOMAIN-CONTAINING PROTEIN"/>
    <property type="match status" value="1"/>
</dbReference>
<dbReference type="Pfam" id="PF00078">
    <property type="entry name" value="RVT_1"/>
    <property type="match status" value="1"/>
</dbReference>
<evidence type="ECO:0000259" key="1">
    <source>
        <dbReference type="Pfam" id="PF00078"/>
    </source>
</evidence>
<reference evidence="2 3" key="1">
    <citation type="submission" date="2020-04" db="EMBL/GenBank/DDBJ databases">
        <authorList>
            <person name="Alioto T."/>
            <person name="Alioto T."/>
            <person name="Gomez Garrido J."/>
        </authorList>
    </citation>
    <scope>NUCLEOTIDE SEQUENCE [LARGE SCALE GENOMIC DNA]</scope>
</reference>
<dbReference type="Proteomes" id="UP000494165">
    <property type="component" value="Unassembled WGS sequence"/>
</dbReference>
<feature type="domain" description="Reverse transcriptase" evidence="1">
    <location>
        <begin position="123"/>
        <end position="195"/>
    </location>
</feature>
<dbReference type="CDD" id="cd01650">
    <property type="entry name" value="RT_nLTR_like"/>
    <property type="match status" value="1"/>
</dbReference>
<dbReference type="InterPro" id="IPR000477">
    <property type="entry name" value="RT_dom"/>
</dbReference>
<evidence type="ECO:0000313" key="2">
    <source>
        <dbReference type="EMBL" id="CAB3372506.1"/>
    </source>
</evidence>